<reference evidence="4" key="1">
    <citation type="submission" date="2015-07" db="EMBL/GenBank/DDBJ databases">
        <authorList>
            <person name="Teixeira M.M."/>
            <person name="Souza R.C."/>
            <person name="Almeida L.G."/>
            <person name="Vicente V.A."/>
            <person name="de Hoog S."/>
            <person name="Bocca A.L."/>
            <person name="de Almeida S.R."/>
            <person name="Vasconcelos A.T."/>
            <person name="Felipe M.S."/>
        </authorList>
    </citation>
    <scope>NUCLEOTIDE SEQUENCE [LARGE SCALE GENOMIC DNA]</scope>
    <source>
        <strain evidence="4">KSF</strain>
    </source>
</reference>
<keyword evidence="4" id="KW-1185">Reference proteome</keyword>
<keyword evidence="2" id="KW-0812">Transmembrane</keyword>
<name>A0A1C1CG04_9EURO</name>
<feature type="transmembrane region" description="Helical" evidence="2">
    <location>
        <begin position="81"/>
        <end position="103"/>
    </location>
</feature>
<organism evidence="3 4">
    <name type="scientific">Cladophialophora carrionii</name>
    <dbReference type="NCBI Taxonomy" id="86049"/>
    <lineage>
        <taxon>Eukaryota</taxon>
        <taxon>Fungi</taxon>
        <taxon>Dikarya</taxon>
        <taxon>Ascomycota</taxon>
        <taxon>Pezizomycotina</taxon>
        <taxon>Eurotiomycetes</taxon>
        <taxon>Chaetothyriomycetidae</taxon>
        <taxon>Chaetothyriales</taxon>
        <taxon>Herpotrichiellaceae</taxon>
        <taxon>Cladophialophora</taxon>
    </lineage>
</organism>
<evidence type="ECO:0000313" key="3">
    <source>
        <dbReference type="EMBL" id="OCT47402.1"/>
    </source>
</evidence>
<feature type="compositionally biased region" description="Low complexity" evidence="1">
    <location>
        <begin position="26"/>
        <end position="41"/>
    </location>
</feature>
<evidence type="ECO:0000256" key="2">
    <source>
        <dbReference type="SAM" id="Phobius"/>
    </source>
</evidence>
<keyword evidence="2" id="KW-1133">Transmembrane helix</keyword>
<dbReference type="Proteomes" id="UP000094526">
    <property type="component" value="Unassembled WGS sequence"/>
</dbReference>
<feature type="region of interest" description="Disordered" evidence="1">
    <location>
        <begin position="1"/>
        <end position="58"/>
    </location>
</feature>
<sequence length="108" mass="12477">MARKKVLRAVDAQHFPTDGPRKRQPARQTQQQQQRRTPTPTYAHRARTKQYRRPAAGQQPAKGFFTHLIEMMQEASRTMPMAIFMMVVAAAIVAAWAVVSMVWRGWRD</sequence>
<dbReference type="AlphaFoldDB" id="A0A1C1CG04"/>
<evidence type="ECO:0000313" key="4">
    <source>
        <dbReference type="Proteomes" id="UP000094526"/>
    </source>
</evidence>
<dbReference type="EMBL" id="LGRB01000013">
    <property type="protein sequence ID" value="OCT47402.1"/>
    <property type="molecule type" value="Genomic_DNA"/>
</dbReference>
<dbReference type="VEuPathDB" id="FungiDB:CLCR_03765"/>
<keyword evidence="2" id="KW-0472">Membrane</keyword>
<evidence type="ECO:0000256" key="1">
    <source>
        <dbReference type="SAM" id="MobiDB-lite"/>
    </source>
</evidence>
<proteinExistence type="predicted"/>
<gene>
    <name evidence="3" type="ORF">CLCR_03765</name>
</gene>
<protein>
    <submittedName>
        <fullName evidence="3">Uncharacterized protein</fullName>
    </submittedName>
</protein>
<accession>A0A1C1CG04</accession>
<comment type="caution">
    <text evidence="3">The sequence shown here is derived from an EMBL/GenBank/DDBJ whole genome shotgun (WGS) entry which is preliminary data.</text>
</comment>